<dbReference type="EMBL" id="KQ085954">
    <property type="protein sequence ID" value="KLO13791.1"/>
    <property type="molecule type" value="Genomic_DNA"/>
</dbReference>
<evidence type="ECO:0000313" key="3">
    <source>
        <dbReference type="Proteomes" id="UP000053477"/>
    </source>
</evidence>
<dbReference type="AlphaFoldDB" id="A0A0H2SA91"/>
<dbReference type="InterPro" id="IPR001810">
    <property type="entry name" value="F-box_dom"/>
</dbReference>
<protein>
    <recommendedName>
        <fullName evidence="1">F-box domain-containing protein</fullName>
    </recommendedName>
</protein>
<keyword evidence="3" id="KW-1185">Reference proteome</keyword>
<evidence type="ECO:0000259" key="1">
    <source>
        <dbReference type="PROSITE" id="PS50181"/>
    </source>
</evidence>
<dbReference type="PROSITE" id="PS50181">
    <property type="entry name" value="FBOX"/>
    <property type="match status" value="1"/>
</dbReference>
<dbReference type="Proteomes" id="UP000053477">
    <property type="component" value="Unassembled WGS sequence"/>
</dbReference>
<gene>
    <name evidence="2" type="ORF">SCHPADRAFT_346910</name>
</gene>
<dbReference type="SUPFAM" id="SSF81383">
    <property type="entry name" value="F-box domain"/>
    <property type="match status" value="1"/>
</dbReference>
<evidence type="ECO:0000313" key="2">
    <source>
        <dbReference type="EMBL" id="KLO13791.1"/>
    </source>
</evidence>
<dbReference type="InParanoid" id="A0A0H2SA91"/>
<proteinExistence type="predicted"/>
<dbReference type="Gene3D" id="3.80.10.10">
    <property type="entry name" value="Ribonuclease Inhibitor"/>
    <property type="match status" value="1"/>
</dbReference>
<accession>A0A0H2SA91</accession>
<organism evidence="2 3">
    <name type="scientific">Schizopora paradoxa</name>
    <dbReference type="NCBI Taxonomy" id="27342"/>
    <lineage>
        <taxon>Eukaryota</taxon>
        <taxon>Fungi</taxon>
        <taxon>Dikarya</taxon>
        <taxon>Basidiomycota</taxon>
        <taxon>Agaricomycotina</taxon>
        <taxon>Agaricomycetes</taxon>
        <taxon>Hymenochaetales</taxon>
        <taxon>Schizoporaceae</taxon>
        <taxon>Schizopora</taxon>
    </lineage>
</organism>
<dbReference type="InterPro" id="IPR032675">
    <property type="entry name" value="LRR_dom_sf"/>
</dbReference>
<feature type="domain" description="F-box" evidence="1">
    <location>
        <begin position="11"/>
        <end position="57"/>
    </location>
</feature>
<reference evidence="2 3" key="1">
    <citation type="submission" date="2015-04" db="EMBL/GenBank/DDBJ databases">
        <title>Complete genome sequence of Schizopora paradoxa KUC8140, a cosmopolitan wood degrader in East Asia.</title>
        <authorList>
            <consortium name="DOE Joint Genome Institute"/>
            <person name="Min B."/>
            <person name="Park H."/>
            <person name="Jang Y."/>
            <person name="Kim J.-J."/>
            <person name="Kim K.H."/>
            <person name="Pangilinan J."/>
            <person name="Lipzen A."/>
            <person name="Riley R."/>
            <person name="Grigoriev I.V."/>
            <person name="Spatafora J.W."/>
            <person name="Choi I.-G."/>
        </authorList>
    </citation>
    <scope>NUCLEOTIDE SEQUENCE [LARGE SCALE GENOMIC DNA]</scope>
    <source>
        <strain evidence="2 3">KUC8140</strain>
    </source>
</reference>
<dbReference type="Pfam" id="PF00646">
    <property type="entry name" value="F-box"/>
    <property type="match status" value="1"/>
</dbReference>
<dbReference type="OrthoDB" id="3061096at2759"/>
<name>A0A0H2SA91_9AGAM</name>
<dbReference type="CDD" id="cd09917">
    <property type="entry name" value="F-box_SF"/>
    <property type="match status" value="1"/>
</dbReference>
<dbReference type="InterPro" id="IPR036047">
    <property type="entry name" value="F-box-like_dom_sf"/>
</dbReference>
<sequence>MEIGRKVECANMHFLDLPEDIRVHSFSFCEDEDLLRLETVCKHMRDLVCSRRIWLPRLLHSEFEIPPRTASNVDISTLSASELKYLTISARRSQEAWSCPGAATISPTRYQEVDLPQTMYTGPTPKQIAQNLGLREPLPWVADASSPPRIDLVPVPMPIGNRHEYLVIRRPPHYIQVVEITSGMCIWESAVEDVPVIAFDVDSNRMESDNVFRLSTVSLARKGPSKICVVKIHTFTRGTAGGVGADESIIIRRFQASGAMSFGYIQAQLEGDHVVVSDPKLMWMINWRLGECIKLSPSSLCWGSMRIVEQHLVFIAFKLATKDFALKIMHLQEAFEGAEYTPSEENDIMAETTKNITDLPILSSEIEAFKNPASLTCFSATLGYCKQSFQRKDRGGSPIDDITFFVMSELEYRIVRRRERVLMLHQVRLENEFNSSNPGTSLLPSTETKNWTRVLRATQVGHSLKLKEQQLSAGSTYRCMSWSGRILLKSEDFYALSLQNFHTGSIDLPVVEVDGHSLKGQIVSMDPHTGAICCLAPKEITIRILYFGD</sequence>